<sequence>MQTSESPNFYGVPFFETSESIRTISSLIGINFDATNKTGEYRIFGLRSSSNIKIDICAPTAKCLNQSGTIELCYFFQNASEDMVHSCDPHFCSIVFGYIGINNTHSNITVSTNDKVIPSLHQHVYLDI</sequence>
<protein>
    <submittedName>
        <fullName evidence="2">Uncharacterized protein</fullName>
    </submittedName>
</protein>
<dbReference type="WBParaSite" id="PSU_v2.g19223.t1">
    <property type="protein sequence ID" value="PSU_v2.g19223.t1"/>
    <property type="gene ID" value="PSU_v2.g19223"/>
</dbReference>
<reference evidence="2" key="1">
    <citation type="submission" date="2022-11" db="UniProtKB">
        <authorList>
            <consortium name="WormBaseParasite"/>
        </authorList>
    </citation>
    <scope>IDENTIFICATION</scope>
</reference>
<organism evidence="1 2">
    <name type="scientific">Panagrolaimus superbus</name>
    <dbReference type="NCBI Taxonomy" id="310955"/>
    <lineage>
        <taxon>Eukaryota</taxon>
        <taxon>Metazoa</taxon>
        <taxon>Ecdysozoa</taxon>
        <taxon>Nematoda</taxon>
        <taxon>Chromadorea</taxon>
        <taxon>Rhabditida</taxon>
        <taxon>Tylenchina</taxon>
        <taxon>Panagrolaimomorpha</taxon>
        <taxon>Panagrolaimoidea</taxon>
        <taxon>Panagrolaimidae</taxon>
        <taxon>Panagrolaimus</taxon>
    </lineage>
</organism>
<name>A0A914YPE0_9BILA</name>
<evidence type="ECO:0000313" key="1">
    <source>
        <dbReference type="Proteomes" id="UP000887577"/>
    </source>
</evidence>
<keyword evidence="1" id="KW-1185">Reference proteome</keyword>
<accession>A0A914YPE0</accession>
<dbReference type="Proteomes" id="UP000887577">
    <property type="component" value="Unplaced"/>
</dbReference>
<evidence type="ECO:0000313" key="2">
    <source>
        <dbReference type="WBParaSite" id="PSU_v2.g19223.t1"/>
    </source>
</evidence>
<dbReference type="AlphaFoldDB" id="A0A914YPE0"/>
<proteinExistence type="predicted"/>